<reference evidence="6 7" key="1">
    <citation type="submission" date="2019-02" db="EMBL/GenBank/DDBJ databases">
        <title>Kribbella capetownensis sp. nov. and Kribbella speibonae sp. nov., isolated from soil.</title>
        <authorList>
            <person name="Curtis S.M."/>
            <person name="Norton I."/>
            <person name="Everest G.J."/>
            <person name="Meyers P.R."/>
        </authorList>
    </citation>
    <scope>NUCLEOTIDE SEQUENCE [LARGE SCALE GENOMIC DNA]</scope>
    <source>
        <strain evidence="6 7">NRRL B-24813</strain>
    </source>
</reference>
<organism evidence="6 7">
    <name type="scientific">Kribbella pittospori</name>
    <dbReference type="NCBI Taxonomy" id="722689"/>
    <lineage>
        <taxon>Bacteria</taxon>
        <taxon>Bacillati</taxon>
        <taxon>Actinomycetota</taxon>
        <taxon>Actinomycetes</taxon>
        <taxon>Propionibacteriales</taxon>
        <taxon>Kribbellaceae</taxon>
        <taxon>Kribbella</taxon>
    </lineage>
</organism>
<dbReference type="Proteomes" id="UP000291144">
    <property type="component" value="Unassembled WGS sequence"/>
</dbReference>
<evidence type="ECO:0000256" key="3">
    <source>
        <dbReference type="ARBA" id="ARBA00023163"/>
    </source>
</evidence>
<dbReference type="EMBL" id="SJKB01000032">
    <property type="protein sequence ID" value="TCC46987.1"/>
    <property type="molecule type" value="Genomic_DNA"/>
</dbReference>
<name>A0A4R0JKX7_9ACTN</name>
<dbReference type="Gene3D" id="1.10.357.10">
    <property type="entry name" value="Tetracycline Repressor, domain 2"/>
    <property type="match status" value="1"/>
</dbReference>
<feature type="domain" description="HTH tetR-type" evidence="5">
    <location>
        <begin position="26"/>
        <end position="86"/>
    </location>
</feature>
<evidence type="ECO:0000256" key="4">
    <source>
        <dbReference type="PROSITE-ProRule" id="PRU00335"/>
    </source>
</evidence>
<keyword evidence="3" id="KW-0804">Transcription</keyword>
<feature type="DNA-binding region" description="H-T-H motif" evidence="4">
    <location>
        <begin position="49"/>
        <end position="68"/>
    </location>
</feature>
<dbReference type="PRINTS" id="PR00455">
    <property type="entry name" value="HTHTETR"/>
</dbReference>
<dbReference type="OrthoDB" id="6077212at2"/>
<evidence type="ECO:0000256" key="2">
    <source>
        <dbReference type="ARBA" id="ARBA00023125"/>
    </source>
</evidence>
<dbReference type="PROSITE" id="PS50977">
    <property type="entry name" value="HTH_TETR_2"/>
    <property type="match status" value="1"/>
</dbReference>
<gene>
    <name evidence="6" type="ORF">E0H73_43790</name>
</gene>
<dbReference type="PANTHER" id="PTHR30055">
    <property type="entry name" value="HTH-TYPE TRANSCRIPTIONAL REGULATOR RUTR"/>
    <property type="match status" value="1"/>
</dbReference>
<dbReference type="InterPro" id="IPR009057">
    <property type="entry name" value="Homeodomain-like_sf"/>
</dbReference>
<dbReference type="AlphaFoldDB" id="A0A4R0JKX7"/>
<evidence type="ECO:0000256" key="1">
    <source>
        <dbReference type="ARBA" id="ARBA00023015"/>
    </source>
</evidence>
<sequence>MVIRYTPCQGRGRALATHGRRAAATAGTRRGIIEAARELLATREWQHFTIEAVASRAGVTRVTVYNQVRSKRGLLDAVLADLVDRAGMDQLLADTEHLSAGDACAEIVRRTCLFWHSERRLLRPLFGLAAVDHDVASILTQREEWRGNQMQRLVGRLTAETTSEPSLDQADVLAGVTAVTSFATYDALGAIADDPDRAAVLLNRVVRSLTG</sequence>
<dbReference type="InterPro" id="IPR050109">
    <property type="entry name" value="HTH-type_TetR-like_transc_reg"/>
</dbReference>
<protein>
    <submittedName>
        <fullName evidence="6">TetR/AcrR family transcriptional regulator</fullName>
    </submittedName>
</protein>
<keyword evidence="2 4" id="KW-0238">DNA-binding</keyword>
<dbReference type="InterPro" id="IPR001647">
    <property type="entry name" value="HTH_TetR"/>
</dbReference>
<dbReference type="GO" id="GO:0000976">
    <property type="term" value="F:transcription cis-regulatory region binding"/>
    <property type="evidence" value="ECO:0007669"/>
    <property type="project" value="TreeGrafter"/>
</dbReference>
<proteinExistence type="predicted"/>
<dbReference type="GO" id="GO:0003700">
    <property type="term" value="F:DNA-binding transcription factor activity"/>
    <property type="evidence" value="ECO:0007669"/>
    <property type="project" value="TreeGrafter"/>
</dbReference>
<dbReference type="SUPFAM" id="SSF46689">
    <property type="entry name" value="Homeodomain-like"/>
    <property type="match status" value="1"/>
</dbReference>
<evidence type="ECO:0000313" key="7">
    <source>
        <dbReference type="Proteomes" id="UP000291144"/>
    </source>
</evidence>
<dbReference type="Pfam" id="PF00440">
    <property type="entry name" value="TetR_N"/>
    <property type="match status" value="1"/>
</dbReference>
<dbReference type="PANTHER" id="PTHR30055:SF234">
    <property type="entry name" value="HTH-TYPE TRANSCRIPTIONAL REGULATOR BETI"/>
    <property type="match status" value="1"/>
</dbReference>
<evidence type="ECO:0000313" key="6">
    <source>
        <dbReference type="EMBL" id="TCC46987.1"/>
    </source>
</evidence>
<evidence type="ECO:0000259" key="5">
    <source>
        <dbReference type="PROSITE" id="PS50977"/>
    </source>
</evidence>
<keyword evidence="7" id="KW-1185">Reference proteome</keyword>
<accession>A0A4R0JKX7</accession>
<keyword evidence="1" id="KW-0805">Transcription regulation</keyword>
<comment type="caution">
    <text evidence="6">The sequence shown here is derived from an EMBL/GenBank/DDBJ whole genome shotgun (WGS) entry which is preliminary data.</text>
</comment>